<proteinExistence type="predicted"/>
<protein>
    <recommendedName>
        <fullName evidence="3">Reverse transcriptase domain-containing protein</fullName>
    </recommendedName>
</protein>
<evidence type="ECO:0008006" key="3">
    <source>
        <dbReference type="Google" id="ProtNLM"/>
    </source>
</evidence>
<dbReference type="AlphaFoldDB" id="A0AAW1B4J3"/>
<name>A0AAW1B4J3_CROAD</name>
<reference evidence="1 2" key="1">
    <citation type="journal article" date="2024" name="Proc. Natl. Acad. Sci. U.S.A.">
        <title>The genetic regulatory architecture and epigenomic basis for age-related changes in rattlesnake venom.</title>
        <authorList>
            <person name="Hogan M.P."/>
            <person name="Holding M.L."/>
            <person name="Nystrom G.S."/>
            <person name="Colston T.J."/>
            <person name="Bartlett D.A."/>
            <person name="Mason A.J."/>
            <person name="Ellsworth S.A."/>
            <person name="Rautsaw R.M."/>
            <person name="Lawrence K.C."/>
            <person name="Strickland J.L."/>
            <person name="He B."/>
            <person name="Fraser P."/>
            <person name="Margres M.J."/>
            <person name="Gilbert D.M."/>
            <person name="Gibbs H.L."/>
            <person name="Parkinson C.L."/>
            <person name="Rokyta D.R."/>
        </authorList>
    </citation>
    <scope>NUCLEOTIDE SEQUENCE [LARGE SCALE GENOMIC DNA]</scope>
    <source>
        <strain evidence="1">DRR0105</strain>
    </source>
</reference>
<evidence type="ECO:0000313" key="2">
    <source>
        <dbReference type="Proteomes" id="UP001474421"/>
    </source>
</evidence>
<evidence type="ECO:0000313" key="1">
    <source>
        <dbReference type="EMBL" id="KAK9396573.1"/>
    </source>
</evidence>
<comment type="caution">
    <text evidence="1">The sequence shown here is derived from an EMBL/GenBank/DDBJ whole genome shotgun (WGS) entry which is preliminary data.</text>
</comment>
<keyword evidence="2" id="KW-1185">Reference proteome</keyword>
<accession>A0AAW1B4J3</accession>
<dbReference type="PANTHER" id="PTHR19446">
    <property type="entry name" value="REVERSE TRANSCRIPTASES"/>
    <property type="match status" value="1"/>
</dbReference>
<gene>
    <name evidence="1" type="ORF">NXF25_019934</name>
</gene>
<sequence length="112" mass="13079">MKIFESVIDVCLWSIITISPNQCRFVKGHVTTDVIHAVQLLTEKHRKKKSTVHMAFLDLVKTSDWVPYEFIWYSLHSYGILEAYVHWMQQLLYNRATSSAYCATGVTESFYI</sequence>
<dbReference type="Proteomes" id="UP001474421">
    <property type="component" value="Unassembled WGS sequence"/>
</dbReference>
<organism evidence="1 2">
    <name type="scientific">Crotalus adamanteus</name>
    <name type="common">Eastern diamondback rattlesnake</name>
    <dbReference type="NCBI Taxonomy" id="8729"/>
    <lineage>
        <taxon>Eukaryota</taxon>
        <taxon>Metazoa</taxon>
        <taxon>Chordata</taxon>
        <taxon>Craniata</taxon>
        <taxon>Vertebrata</taxon>
        <taxon>Euteleostomi</taxon>
        <taxon>Lepidosauria</taxon>
        <taxon>Squamata</taxon>
        <taxon>Bifurcata</taxon>
        <taxon>Unidentata</taxon>
        <taxon>Episquamata</taxon>
        <taxon>Toxicofera</taxon>
        <taxon>Serpentes</taxon>
        <taxon>Colubroidea</taxon>
        <taxon>Viperidae</taxon>
        <taxon>Crotalinae</taxon>
        <taxon>Crotalus</taxon>
    </lineage>
</organism>
<dbReference type="EMBL" id="JAOTOJ010000008">
    <property type="protein sequence ID" value="KAK9396573.1"/>
    <property type="molecule type" value="Genomic_DNA"/>
</dbReference>